<dbReference type="PANTHER" id="PTHR10302:SF27">
    <property type="entry name" value="SINGLE-STRANDED DNA-BINDING PROTEIN"/>
    <property type="match status" value="1"/>
</dbReference>
<dbReference type="Proteomes" id="UP000017243">
    <property type="component" value="Unassembled WGS sequence"/>
</dbReference>
<feature type="region of interest" description="Disordered" evidence="4">
    <location>
        <begin position="104"/>
        <end position="142"/>
    </location>
</feature>
<comment type="function">
    <text evidence="2">Plays an important role in DNA replication, recombination and repair. Binds to ssDNA and to an array of partner proteins to recruit them to their sites of action during DNA metabolism.</text>
</comment>
<dbReference type="Pfam" id="PF00436">
    <property type="entry name" value="SSB"/>
    <property type="match status" value="1"/>
</dbReference>
<dbReference type="PANTHER" id="PTHR10302">
    <property type="entry name" value="SINGLE-STRANDED DNA-BINDING PROTEIN"/>
    <property type="match status" value="1"/>
</dbReference>
<dbReference type="SUPFAM" id="SSF50249">
    <property type="entry name" value="Nucleic acid-binding proteins"/>
    <property type="match status" value="1"/>
</dbReference>
<comment type="caution">
    <text evidence="5">The sequence shown here is derived from an EMBL/GenBank/DDBJ whole genome shotgun (WGS) entry which is preliminary data.</text>
</comment>
<dbReference type="InterPro" id="IPR012340">
    <property type="entry name" value="NA-bd_OB-fold"/>
</dbReference>
<evidence type="ECO:0000256" key="4">
    <source>
        <dbReference type="SAM" id="MobiDB-lite"/>
    </source>
</evidence>
<feature type="short sequence motif" description="Important for interaction with partner proteins" evidence="2">
    <location>
        <begin position="137"/>
        <end position="142"/>
    </location>
</feature>
<dbReference type="GO" id="GO:0006310">
    <property type="term" value="P:DNA recombination"/>
    <property type="evidence" value="ECO:0007669"/>
    <property type="project" value="UniProtKB-UniRule"/>
</dbReference>
<dbReference type="AlphaFoldDB" id="U4QNF9"/>
<organism evidence="5 7">
    <name type="scientific">Lactobacillus helveticus CIRM-BIA 953</name>
    <dbReference type="NCBI Taxonomy" id="1226335"/>
    <lineage>
        <taxon>Bacteria</taxon>
        <taxon>Bacillati</taxon>
        <taxon>Bacillota</taxon>
        <taxon>Bacilli</taxon>
        <taxon>Lactobacillales</taxon>
        <taxon>Lactobacillaceae</taxon>
        <taxon>Lactobacillus</taxon>
    </lineage>
</organism>
<dbReference type="CDD" id="cd04496">
    <property type="entry name" value="SSB_OBF"/>
    <property type="match status" value="1"/>
</dbReference>
<name>U4QNF9_LACHE</name>
<dbReference type="EMBL" id="CBUH010000169">
    <property type="protein sequence ID" value="CDI43347.1"/>
    <property type="molecule type" value="Genomic_DNA"/>
</dbReference>
<keyword evidence="2" id="KW-0234">DNA repair</keyword>
<feature type="compositionally biased region" description="Low complexity" evidence="4">
    <location>
        <begin position="115"/>
        <end position="124"/>
    </location>
</feature>
<dbReference type="NCBIfam" id="TIGR00621">
    <property type="entry name" value="ssb"/>
    <property type="match status" value="1"/>
</dbReference>
<evidence type="ECO:0000313" key="5">
    <source>
        <dbReference type="EMBL" id="CDI43265.1"/>
    </source>
</evidence>
<accession>U4QNF9</accession>
<dbReference type="GO" id="GO:0006281">
    <property type="term" value="P:DNA repair"/>
    <property type="evidence" value="ECO:0007669"/>
    <property type="project" value="UniProtKB-UniRule"/>
</dbReference>
<dbReference type="InterPro" id="IPR000424">
    <property type="entry name" value="Primosome_PriB/ssb"/>
</dbReference>
<dbReference type="Gene3D" id="2.40.50.140">
    <property type="entry name" value="Nucleic acid-binding proteins"/>
    <property type="match status" value="1"/>
</dbReference>
<gene>
    <name evidence="5" type="ORF">LHCIRMBIA953_02534</name>
    <name evidence="6" type="ORF">LHCIRMBIA953_02618</name>
</gene>
<proteinExistence type="inferred from homology"/>
<reference evidence="5 7" key="1">
    <citation type="submission" date="2013-09" db="EMBL/GenBank/DDBJ databases">
        <title>Draft Genome Sequence of five Lactobacillus helveticus strains CIRM-BIA 101T, 103, 104, 951 and 953 isolated from milk product.</title>
        <authorList>
            <person name="Valence F."/>
            <person name="Chuat V."/>
            <person name="Ma L."/>
            <person name="Creno S."/>
            <person name="Falentin H."/>
            <person name="Lortal S."/>
            <person name="Bizet C."/>
            <person name="Clermont D."/>
            <person name="Loux V."/>
            <person name="Bouchier C."/>
            <person name="Cousin S."/>
        </authorList>
    </citation>
    <scope>NUCLEOTIDE SEQUENCE [LARGE SCALE GENOMIC DNA]</scope>
    <source>
        <strain evidence="5 7">CIRM-BIA 953</strain>
    </source>
</reference>
<evidence type="ECO:0000313" key="7">
    <source>
        <dbReference type="Proteomes" id="UP000017243"/>
    </source>
</evidence>
<keyword evidence="1 2" id="KW-0238">DNA-binding</keyword>
<dbReference type="RefSeq" id="WP_023061921.1">
    <property type="nucleotide sequence ID" value="NZ_CBUH010000169.1"/>
</dbReference>
<comment type="subunit">
    <text evidence="2">Homotetramer.</text>
</comment>
<dbReference type="GO" id="GO:0003697">
    <property type="term" value="F:single-stranded DNA binding"/>
    <property type="evidence" value="ECO:0007669"/>
    <property type="project" value="UniProtKB-UniRule"/>
</dbReference>
<dbReference type="InterPro" id="IPR011344">
    <property type="entry name" value="ssDNA-bd"/>
</dbReference>
<dbReference type="GO" id="GO:0006260">
    <property type="term" value="P:DNA replication"/>
    <property type="evidence" value="ECO:0007669"/>
    <property type="project" value="UniProtKB-UniRule"/>
</dbReference>
<evidence type="ECO:0000313" key="6">
    <source>
        <dbReference type="EMBL" id="CDI43347.1"/>
    </source>
</evidence>
<dbReference type="PROSITE" id="PS50935">
    <property type="entry name" value="SSB"/>
    <property type="match status" value="1"/>
</dbReference>
<dbReference type="GO" id="GO:0009295">
    <property type="term" value="C:nucleoid"/>
    <property type="evidence" value="ECO:0007669"/>
    <property type="project" value="TreeGrafter"/>
</dbReference>
<evidence type="ECO:0000256" key="1">
    <source>
        <dbReference type="ARBA" id="ARBA00023125"/>
    </source>
</evidence>
<dbReference type="EMBL" id="CBUH010000169">
    <property type="protein sequence ID" value="CDI43265.1"/>
    <property type="molecule type" value="Genomic_DNA"/>
</dbReference>
<keyword evidence="2" id="KW-0227">DNA damage</keyword>
<keyword evidence="2" id="KW-0235">DNA replication</keyword>
<evidence type="ECO:0000256" key="3">
    <source>
        <dbReference type="PIRNR" id="PIRNR002070"/>
    </source>
</evidence>
<dbReference type="PIRSF" id="PIRSF002070">
    <property type="entry name" value="SSB"/>
    <property type="match status" value="1"/>
</dbReference>
<evidence type="ECO:0000256" key="2">
    <source>
        <dbReference type="HAMAP-Rule" id="MF_00984"/>
    </source>
</evidence>
<sequence>MINRVVLTGRPTKDLELRRTKSGTSVCQFNLAVDRNFKNKSGEREADFISCIAWKKTAEVMSQYVKKGSLIGVDGRIQTRSYNNKHDQRVYVTEVVVENFSFLGGSDKNGQVIKNNQSSSNQNNDPFDSNGQADISDDDLPF</sequence>
<dbReference type="HAMAP" id="MF_00984">
    <property type="entry name" value="SSB"/>
    <property type="match status" value="1"/>
</dbReference>
<keyword evidence="2" id="KW-0233">DNA recombination</keyword>
<protein>
    <recommendedName>
        <fullName evidence="2 3">Single-stranded DNA-binding protein</fullName>
        <shortName evidence="2">SSB</shortName>
    </recommendedName>
</protein>
<comment type="caution">
    <text evidence="2">Lacks conserved residue(s) required for the propagation of feature annotation.</text>
</comment>